<evidence type="ECO:0000313" key="3">
    <source>
        <dbReference type="EMBL" id="ELR22895.1"/>
    </source>
</evidence>
<dbReference type="GeneID" id="14923858"/>
<keyword evidence="4" id="KW-1185">Reference proteome</keyword>
<feature type="region of interest" description="Disordered" evidence="1">
    <location>
        <begin position="1"/>
        <end position="69"/>
    </location>
</feature>
<dbReference type="VEuPathDB" id="AmoebaDB:ACA1_332330"/>
<sequence length="84" mass="9161">MKLLSLRRSHETYEPVGQIDDAGAESQPQRRGLSKWEQRLERAAVEQGAGPSSSSSLRKSDPTSSTASVRAMAELYVANPKVFA</sequence>
<dbReference type="KEGG" id="acan:ACA1_398310"/>
<feature type="compositionally biased region" description="Basic and acidic residues" evidence="1">
    <location>
        <begin position="34"/>
        <end position="44"/>
    </location>
</feature>
<protein>
    <submittedName>
        <fullName evidence="2">Uncharacterized protein</fullName>
    </submittedName>
</protein>
<evidence type="ECO:0000313" key="4">
    <source>
        <dbReference type="Proteomes" id="UP000011083"/>
    </source>
</evidence>
<organism evidence="2 4">
    <name type="scientific">Acanthamoeba castellanii (strain ATCC 30010 / Neff)</name>
    <dbReference type="NCBI Taxonomy" id="1257118"/>
    <lineage>
        <taxon>Eukaryota</taxon>
        <taxon>Amoebozoa</taxon>
        <taxon>Discosea</taxon>
        <taxon>Longamoebia</taxon>
        <taxon>Centramoebida</taxon>
        <taxon>Acanthamoebidae</taxon>
        <taxon>Acanthamoeba</taxon>
    </lineage>
</organism>
<reference evidence="2 4" key="1">
    <citation type="journal article" date="2013" name="Genome Biol.">
        <title>Genome of Acanthamoeba castellanii highlights extensive lateral gene transfer and early evolution of tyrosine kinase signaling.</title>
        <authorList>
            <person name="Clarke M."/>
            <person name="Lohan A.J."/>
            <person name="Liu B."/>
            <person name="Lagkouvardos I."/>
            <person name="Roy S."/>
            <person name="Zafar N."/>
            <person name="Bertelli C."/>
            <person name="Schilde C."/>
            <person name="Kianianmomeni A."/>
            <person name="Burglin T.R."/>
            <person name="Frech C."/>
            <person name="Turcotte B."/>
            <person name="Kopec K.O."/>
            <person name="Synnott J.M."/>
            <person name="Choo C."/>
            <person name="Paponov I."/>
            <person name="Finkler A."/>
            <person name="Soon Heng Tan C."/>
            <person name="Hutchins A.P."/>
            <person name="Weinmeier T."/>
            <person name="Rattei T."/>
            <person name="Chu J.S."/>
            <person name="Gimenez G."/>
            <person name="Irimia M."/>
            <person name="Rigden D.J."/>
            <person name="Fitzpatrick D.A."/>
            <person name="Lorenzo-Morales J."/>
            <person name="Bateman A."/>
            <person name="Chiu C.H."/>
            <person name="Tang P."/>
            <person name="Hegemann P."/>
            <person name="Fromm H."/>
            <person name="Raoult D."/>
            <person name="Greub G."/>
            <person name="Miranda-Saavedra D."/>
            <person name="Chen N."/>
            <person name="Nash P."/>
            <person name="Ginger M.L."/>
            <person name="Horn M."/>
            <person name="Schaap P."/>
            <person name="Caler L."/>
            <person name="Loftus B."/>
        </authorList>
    </citation>
    <scope>NUCLEOTIDE SEQUENCE [LARGE SCALE GENOMIC DNA]</scope>
    <source>
        <strain evidence="2 4">Neff</strain>
    </source>
</reference>
<dbReference type="KEGG" id="acan:ACA1_332330"/>
<gene>
    <name evidence="2" type="ORF">ACA1_332330</name>
    <name evidence="3" type="ORF">ACA1_398310</name>
</gene>
<dbReference type="GeneID" id="14914232"/>
<feature type="compositionally biased region" description="Low complexity" evidence="1">
    <location>
        <begin position="52"/>
        <end position="65"/>
    </location>
</feature>
<dbReference type="EMBL" id="KB008086">
    <property type="protein sequence ID" value="ELR13680.1"/>
    <property type="molecule type" value="Genomic_DNA"/>
</dbReference>
<proteinExistence type="predicted"/>
<dbReference type="AlphaFoldDB" id="L8GKU0"/>
<dbReference type="EMBL" id="KB007869">
    <property type="protein sequence ID" value="ELR22895.1"/>
    <property type="molecule type" value="Genomic_DNA"/>
</dbReference>
<dbReference type="Proteomes" id="UP000011083">
    <property type="component" value="Unassembled WGS sequence"/>
</dbReference>
<evidence type="ECO:0000256" key="1">
    <source>
        <dbReference type="SAM" id="MobiDB-lite"/>
    </source>
</evidence>
<dbReference type="RefSeq" id="XP_004335693.1">
    <property type="nucleotide sequence ID" value="XM_004335645.1"/>
</dbReference>
<dbReference type="RefSeq" id="XP_004351672.1">
    <property type="nucleotide sequence ID" value="XM_004351620.1"/>
</dbReference>
<name>L8GKU0_ACACF</name>
<dbReference type="VEuPathDB" id="AmoebaDB:ACA1_398310"/>
<evidence type="ECO:0000313" key="2">
    <source>
        <dbReference type="EMBL" id="ELR13680.1"/>
    </source>
</evidence>
<accession>L8GKU0</accession>